<dbReference type="Proteomes" id="UP000532373">
    <property type="component" value="Unassembled WGS sequence"/>
</dbReference>
<gene>
    <name evidence="2" type="ORF">HNQ96_000013</name>
</gene>
<proteinExistence type="predicted"/>
<evidence type="ECO:0000256" key="1">
    <source>
        <dbReference type="SAM" id="MobiDB-lite"/>
    </source>
</evidence>
<sequence length="117" mass="11436">MKRAIGLMMCGVLAACSQTTSTTSTTKTAGAPKAAAQLAPKGKKLTAAQRCEEAMRKATQAQTNAAMLGGALSMVGGLGGFGRGGAIAGSVASVGGSLVQAKAQNDADTALNTECMG</sequence>
<dbReference type="AlphaFoldDB" id="A0A8E2B975"/>
<feature type="region of interest" description="Disordered" evidence="1">
    <location>
        <begin position="23"/>
        <end position="42"/>
    </location>
</feature>
<reference evidence="2 3" key="1">
    <citation type="submission" date="2020-08" db="EMBL/GenBank/DDBJ databases">
        <title>Genomic Encyclopedia of Type Strains, Phase IV (KMG-IV): sequencing the most valuable type-strain genomes for metagenomic binning, comparative biology and taxonomic classification.</title>
        <authorList>
            <person name="Goeker M."/>
        </authorList>
    </citation>
    <scope>NUCLEOTIDE SEQUENCE [LARGE SCALE GENOMIC DNA]</scope>
    <source>
        <strain evidence="2 3">DSM 17454</strain>
    </source>
</reference>
<organism evidence="2 3">
    <name type="scientific">Aminobacter carboxidus</name>
    <dbReference type="NCBI Taxonomy" id="376165"/>
    <lineage>
        <taxon>Bacteria</taxon>
        <taxon>Pseudomonadati</taxon>
        <taxon>Pseudomonadota</taxon>
        <taxon>Alphaproteobacteria</taxon>
        <taxon>Hyphomicrobiales</taxon>
        <taxon>Phyllobacteriaceae</taxon>
        <taxon>Aminobacter</taxon>
    </lineage>
</organism>
<evidence type="ECO:0000313" key="2">
    <source>
        <dbReference type="EMBL" id="MBB6464166.1"/>
    </source>
</evidence>
<comment type="caution">
    <text evidence="2">The sequence shown here is derived from an EMBL/GenBank/DDBJ whole genome shotgun (WGS) entry which is preliminary data.</text>
</comment>
<dbReference type="PROSITE" id="PS51257">
    <property type="entry name" value="PROKAR_LIPOPROTEIN"/>
    <property type="match status" value="1"/>
</dbReference>
<evidence type="ECO:0000313" key="3">
    <source>
        <dbReference type="Proteomes" id="UP000532373"/>
    </source>
</evidence>
<feature type="compositionally biased region" description="Low complexity" evidence="1">
    <location>
        <begin position="23"/>
        <end position="40"/>
    </location>
</feature>
<name>A0A8E2B975_9HYPH</name>
<dbReference type="RefSeq" id="WP_210322125.1">
    <property type="nucleotide sequence ID" value="NZ_JACHGI010000001.1"/>
</dbReference>
<protein>
    <submittedName>
        <fullName evidence="2">Uncharacterized protein</fullName>
    </submittedName>
</protein>
<accession>A0A8E2B975</accession>
<dbReference type="EMBL" id="JACHGI010000001">
    <property type="protein sequence ID" value="MBB6464166.1"/>
    <property type="molecule type" value="Genomic_DNA"/>
</dbReference>